<organism evidence="5 6">
    <name type="scientific">Desulforapulum autotrophicum (strain ATCC 43914 / DSM 3382 / VKM B-1955 / HRM2)</name>
    <name type="common">Desulfobacterium autotrophicum</name>
    <dbReference type="NCBI Taxonomy" id="177437"/>
    <lineage>
        <taxon>Bacteria</taxon>
        <taxon>Pseudomonadati</taxon>
        <taxon>Thermodesulfobacteriota</taxon>
        <taxon>Desulfobacteria</taxon>
        <taxon>Desulfobacterales</taxon>
        <taxon>Desulfobacteraceae</taxon>
        <taxon>Desulforapulum</taxon>
    </lineage>
</organism>
<dbReference type="KEGG" id="dat:HRM2_22070"/>
<dbReference type="SUPFAM" id="SSF46548">
    <property type="entry name" value="alpha-helical ferredoxin"/>
    <property type="match status" value="1"/>
</dbReference>
<dbReference type="eggNOG" id="COG1150">
    <property type="taxonomic scope" value="Bacteria"/>
</dbReference>
<dbReference type="InterPro" id="IPR017900">
    <property type="entry name" value="4Fe4S_Fe_S_CS"/>
</dbReference>
<dbReference type="HOGENOM" id="CLU_046702_0_0_7"/>
<dbReference type="STRING" id="177437.HRM2_22070"/>
<protein>
    <submittedName>
        <fullName evidence="5">DsrA1</fullName>
        <ecNumber evidence="5">1.12.2.1</ecNumber>
    </submittedName>
</protein>
<dbReference type="Pfam" id="PF17179">
    <property type="entry name" value="Fer4_22"/>
    <property type="match status" value="1"/>
</dbReference>
<evidence type="ECO:0000259" key="4">
    <source>
        <dbReference type="PROSITE" id="PS51379"/>
    </source>
</evidence>
<dbReference type="InterPro" id="IPR017896">
    <property type="entry name" value="4Fe4S_Fe-S-bd"/>
</dbReference>
<keyword evidence="2" id="KW-0408">Iron</keyword>
<keyword evidence="1" id="KW-0479">Metal-binding</keyword>
<evidence type="ECO:0000256" key="2">
    <source>
        <dbReference type="ARBA" id="ARBA00023004"/>
    </source>
</evidence>
<dbReference type="Proteomes" id="UP000000442">
    <property type="component" value="Chromosome"/>
</dbReference>
<dbReference type="EMBL" id="CP001087">
    <property type="protein sequence ID" value="ACN15305.1"/>
    <property type="molecule type" value="Genomic_DNA"/>
</dbReference>
<accession>C0QDP1</accession>
<dbReference type="PROSITE" id="PS51379">
    <property type="entry name" value="4FE4S_FER_2"/>
    <property type="match status" value="2"/>
</dbReference>
<dbReference type="GO" id="GO:0046872">
    <property type="term" value="F:metal ion binding"/>
    <property type="evidence" value="ECO:0007669"/>
    <property type="project" value="UniProtKB-KW"/>
</dbReference>
<keyword evidence="3" id="KW-0411">Iron-sulfur</keyword>
<feature type="domain" description="4Fe-4S ferredoxin-type" evidence="4">
    <location>
        <begin position="311"/>
        <end position="340"/>
    </location>
</feature>
<dbReference type="InterPro" id="IPR009051">
    <property type="entry name" value="Helical_ferredxn"/>
</dbReference>
<name>C0QDP1_DESAH</name>
<evidence type="ECO:0000313" key="6">
    <source>
        <dbReference type="Proteomes" id="UP000000442"/>
    </source>
</evidence>
<dbReference type="RefSeq" id="WP_015904074.1">
    <property type="nucleotide sequence ID" value="NC_012108.1"/>
</dbReference>
<evidence type="ECO:0000313" key="5">
    <source>
        <dbReference type="EMBL" id="ACN15305.1"/>
    </source>
</evidence>
<sequence length="351" mass="39314">MKVIQIDKNDWNRGIDASRKAYHLFGPVTDNNQSMFKQLAPDQYPDMEKPDTIMSPKSVLFPQTEKLLGATLDPTAENHHIMERPETDYSPRAVIGIRPYDARAVALVKLNFDTPEYRDPYWCDAYAATTFVGLAVNQPSVTDFSTAMGSGPFAEEGLDALLVDAGDLYLAKVLTPKGEAFFSAAGFDTVADTDESLEKIEQLKNKAETAMGPLAVFTDKLAQKSILDLHGAPFWEDLAFTCINCGTCTFVCPTCWCFDIQDETKGNSAARFRNWDTCMSPLFTKHGSGHNPRGEKTQRVRQRFMHKLKYFLDKYDSGTMCVGCGRCVEKCPVNIDIRQVCNKMNSYEPQK</sequence>
<feature type="domain" description="4Fe-4S ferredoxin-type" evidence="4">
    <location>
        <begin position="231"/>
        <end position="263"/>
    </location>
</feature>
<evidence type="ECO:0000256" key="1">
    <source>
        <dbReference type="ARBA" id="ARBA00022723"/>
    </source>
</evidence>
<dbReference type="GO" id="GO:0047806">
    <property type="term" value="F:cytochrome-c3 hydrogenase activity"/>
    <property type="evidence" value="ECO:0007669"/>
    <property type="project" value="UniProtKB-EC"/>
</dbReference>
<proteinExistence type="predicted"/>
<dbReference type="PROSITE" id="PS00198">
    <property type="entry name" value="4FE4S_FER_1"/>
    <property type="match status" value="1"/>
</dbReference>
<gene>
    <name evidence="5" type="primary">dsrA1</name>
    <name evidence="5" type="ordered locus">HRM2_22070</name>
</gene>
<dbReference type="PANTHER" id="PTHR40447">
    <property type="entry name" value="ANAEROBIC SULFITE REDUCTASE SUBUNIT A"/>
    <property type="match status" value="1"/>
</dbReference>
<dbReference type="GO" id="GO:0051536">
    <property type="term" value="F:iron-sulfur cluster binding"/>
    <property type="evidence" value="ECO:0007669"/>
    <property type="project" value="UniProtKB-KW"/>
</dbReference>
<keyword evidence="6" id="KW-1185">Reference proteome</keyword>
<evidence type="ECO:0000256" key="3">
    <source>
        <dbReference type="ARBA" id="ARBA00023014"/>
    </source>
</evidence>
<reference evidence="5 6" key="1">
    <citation type="journal article" date="2009" name="Environ. Microbiol.">
        <title>Genome sequence of Desulfobacterium autotrophicum HRM2, a marine sulfate reducer oxidizing organic carbon completely to carbon dioxide.</title>
        <authorList>
            <person name="Strittmatter A.W."/>
            <person name="Liesegang H."/>
            <person name="Rabus R."/>
            <person name="Decker I."/>
            <person name="Amann J."/>
            <person name="Andres S."/>
            <person name="Henne A."/>
            <person name="Fricke W.F."/>
            <person name="Martinez-Arias R."/>
            <person name="Bartels D."/>
            <person name="Goesmann A."/>
            <person name="Krause L."/>
            <person name="Puehler A."/>
            <person name="Klenk H.P."/>
            <person name="Richter M."/>
            <person name="Schuler M."/>
            <person name="Gloeckner F.O."/>
            <person name="Meyerdierks A."/>
            <person name="Gottschalk G."/>
            <person name="Amann R."/>
        </authorList>
    </citation>
    <scope>NUCLEOTIDE SEQUENCE [LARGE SCALE GENOMIC DNA]</scope>
    <source>
        <strain evidence="6">ATCC 43914 / DSM 3382 / HRM2</strain>
    </source>
</reference>
<dbReference type="Gene3D" id="1.10.1060.10">
    <property type="entry name" value="Alpha-helical ferredoxin"/>
    <property type="match status" value="1"/>
</dbReference>
<dbReference type="OrthoDB" id="9795302at2"/>
<dbReference type="EC" id="1.12.2.1" evidence="5"/>
<keyword evidence="5" id="KW-0560">Oxidoreductase</keyword>
<dbReference type="PANTHER" id="PTHR40447:SF1">
    <property type="entry name" value="ANAEROBIC SULFITE REDUCTASE SUBUNIT A"/>
    <property type="match status" value="1"/>
</dbReference>
<dbReference type="AlphaFoldDB" id="C0QDP1"/>